<evidence type="ECO:0000313" key="3">
    <source>
        <dbReference type="EMBL" id="TCP53244.1"/>
    </source>
</evidence>
<keyword evidence="4" id="KW-1185">Reference proteome</keyword>
<dbReference type="Pfam" id="PF06013">
    <property type="entry name" value="WXG100"/>
    <property type="match status" value="1"/>
</dbReference>
<evidence type="ECO:0000256" key="2">
    <source>
        <dbReference type="SAM" id="MobiDB-lite"/>
    </source>
</evidence>
<feature type="compositionally biased region" description="Polar residues" evidence="2">
    <location>
        <begin position="93"/>
        <end position="102"/>
    </location>
</feature>
<dbReference type="SUPFAM" id="SSF140453">
    <property type="entry name" value="EsxAB dimer-like"/>
    <property type="match status" value="1"/>
</dbReference>
<reference evidence="3 4" key="1">
    <citation type="submission" date="2019-03" db="EMBL/GenBank/DDBJ databases">
        <title>Genomic Encyclopedia of Type Strains, Phase IV (KMG-IV): sequencing the most valuable type-strain genomes for metagenomic binning, comparative biology and taxonomic classification.</title>
        <authorList>
            <person name="Goeker M."/>
        </authorList>
    </citation>
    <scope>NUCLEOTIDE SEQUENCE [LARGE SCALE GENOMIC DNA]</scope>
    <source>
        <strain evidence="3 4">DSM 45765</strain>
    </source>
</reference>
<proteinExistence type="inferred from homology"/>
<dbReference type="AlphaFoldDB" id="A0A4R2QVC6"/>
<dbReference type="OrthoDB" id="4554345at2"/>
<comment type="similarity">
    <text evidence="1">Belongs to the WXG100 family.</text>
</comment>
<dbReference type="RefSeq" id="WP_132877670.1">
    <property type="nucleotide sequence ID" value="NZ_SLXQ01000005.1"/>
</dbReference>
<organism evidence="3 4">
    <name type="scientific">Tamaricihabitans halophyticus</name>
    <dbReference type="NCBI Taxonomy" id="1262583"/>
    <lineage>
        <taxon>Bacteria</taxon>
        <taxon>Bacillati</taxon>
        <taxon>Actinomycetota</taxon>
        <taxon>Actinomycetes</taxon>
        <taxon>Pseudonocardiales</taxon>
        <taxon>Pseudonocardiaceae</taxon>
        <taxon>Tamaricihabitans</taxon>
    </lineage>
</organism>
<comment type="caution">
    <text evidence="3">The sequence shown here is derived from an EMBL/GenBank/DDBJ whole genome shotgun (WGS) entry which is preliminary data.</text>
</comment>
<evidence type="ECO:0000313" key="4">
    <source>
        <dbReference type="Proteomes" id="UP000294911"/>
    </source>
</evidence>
<evidence type="ECO:0000256" key="1">
    <source>
        <dbReference type="RuleBase" id="RU362001"/>
    </source>
</evidence>
<feature type="region of interest" description="Disordered" evidence="2">
    <location>
        <begin position="80"/>
        <end position="102"/>
    </location>
</feature>
<dbReference type="InterPro" id="IPR010310">
    <property type="entry name" value="T7SS_ESAT-6-like"/>
</dbReference>
<dbReference type="Gene3D" id="1.10.287.1060">
    <property type="entry name" value="ESAT-6-like"/>
    <property type="match status" value="1"/>
</dbReference>
<sequence length="102" mass="10914">MAGFQTGAPELRTAAGEMVNTNTELQGTLRNLANEVQAVSGMWKGQAEAAFQQLMTRFQEDAAKLNESLMNISEAVTGSADAYEQQEEDAAQSVSAIQNMLG</sequence>
<protein>
    <recommendedName>
        <fullName evidence="1">ESAT-6-like protein</fullName>
    </recommendedName>
</protein>
<name>A0A4R2QVC6_9PSEU</name>
<dbReference type="InterPro" id="IPR036689">
    <property type="entry name" value="ESAT-6-like_sf"/>
</dbReference>
<dbReference type="NCBIfam" id="TIGR03930">
    <property type="entry name" value="WXG100_ESAT6"/>
    <property type="match status" value="1"/>
</dbReference>
<accession>A0A4R2QVC6</accession>
<gene>
    <name evidence="3" type="ORF">EV191_105311</name>
</gene>
<dbReference type="Proteomes" id="UP000294911">
    <property type="component" value="Unassembled WGS sequence"/>
</dbReference>
<dbReference type="EMBL" id="SLXQ01000005">
    <property type="protein sequence ID" value="TCP53244.1"/>
    <property type="molecule type" value="Genomic_DNA"/>
</dbReference>